<organism evidence="10 11">
    <name type="scientific">Manihot esculenta</name>
    <name type="common">Cassava</name>
    <name type="synonym">Jatropha manihot</name>
    <dbReference type="NCBI Taxonomy" id="3983"/>
    <lineage>
        <taxon>Eukaryota</taxon>
        <taxon>Viridiplantae</taxon>
        <taxon>Streptophyta</taxon>
        <taxon>Embryophyta</taxon>
        <taxon>Tracheophyta</taxon>
        <taxon>Spermatophyta</taxon>
        <taxon>Magnoliopsida</taxon>
        <taxon>eudicotyledons</taxon>
        <taxon>Gunneridae</taxon>
        <taxon>Pentapetalae</taxon>
        <taxon>rosids</taxon>
        <taxon>fabids</taxon>
        <taxon>Malpighiales</taxon>
        <taxon>Euphorbiaceae</taxon>
        <taxon>Crotonoideae</taxon>
        <taxon>Manihoteae</taxon>
        <taxon>Manihot</taxon>
    </lineage>
</organism>
<feature type="domain" description="Myb-like" evidence="8">
    <location>
        <begin position="132"/>
        <end position="178"/>
    </location>
</feature>
<keyword evidence="2" id="KW-0677">Repeat</keyword>
<dbReference type="AlphaFoldDB" id="A0A251LAX4"/>
<sequence>MASKCVIYSPSENNPICYSSSPCSSSSHCSSAGMVLADIGSLSLSPNYGVIPPASSSHELEIERSSWVFPFTGSHQSGDVVLEGKGSDCSDAFGENNDTANRNANSIDENPNNENMNSGKETDSGQSKLCARGHWRPAEDTKLKELVALYGPQNWNLIAEKLEGRSGKSCRLRWFNQLDPRINRRAFTEEEEERLMQAHRLYGNKWAMIARLFPGRTDNAVKNHWHVIMARKYREQSSAYRRRKLSQSIYRRSEETSSFVCTDPGSKAEPPPYCLNIPNAGGLTSLSPYPIGTFNAGVDYGLNGSPHMTSGGEAASSIQVQVQVPLTGFCAQQTPFEFFPGSKSNDVMGMFSHSRSWDRPSDEPHISGFYPQLHDSYIMAMQQSNYQNPYYFSADSKASTPPQVSATEPSPSPSPSPSVAENTRTGHFETIPPPFIDFLGVGAR</sequence>
<dbReference type="Gramene" id="Manes.05G103300.8.v8.1">
    <property type="protein sequence ID" value="Manes.05G103300.8.v8.1.CDS"/>
    <property type="gene ID" value="Manes.05G103300.v8.1"/>
</dbReference>
<keyword evidence="3" id="KW-0805">Transcription regulation</keyword>
<dbReference type="PANTHER" id="PTHR45614">
    <property type="entry name" value="MYB PROTEIN-RELATED"/>
    <property type="match status" value="1"/>
</dbReference>
<reference evidence="10 11" key="1">
    <citation type="submission" date="2016-02" db="EMBL/GenBank/DDBJ databases">
        <title>WGS assembly of Manihot esculenta.</title>
        <authorList>
            <person name="Bredeson J.V."/>
            <person name="Prochnik S.E."/>
            <person name="Lyons J.B."/>
            <person name="Schmutz J."/>
            <person name="Grimwood J."/>
            <person name="Vrebalov J."/>
            <person name="Bart R.S."/>
            <person name="Amuge T."/>
            <person name="Ferguson M.E."/>
            <person name="Green R."/>
            <person name="Putnam N."/>
            <person name="Stites J."/>
            <person name="Rounsley S."/>
            <person name="Rokhsar D.S."/>
        </authorList>
    </citation>
    <scope>NUCLEOTIDE SEQUENCE [LARGE SCALE GENOMIC DNA]</scope>
    <source>
        <strain evidence="11">cv. AM560-2</strain>
        <tissue evidence="10">Leaf</tissue>
    </source>
</reference>
<dbReference type="InterPro" id="IPR009057">
    <property type="entry name" value="Homeodomain-like_sf"/>
</dbReference>
<comment type="subcellular location">
    <subcellularLocation>
        <location evidence="1">Nucleus</location>
    </subcellularLocation>
</comment>
<protein>
    <submittedName>
        <fullName evidence="10">Uncharacterized protein</fullName>
    </submittedName>
</protein>
<evidence type="ECO:0000313" key="11">
    <source>
        <dbReference type="Proteomes" id="UP000091857"/>
    </source>
</evidence>
<dbReference type="Pfam" id="PF00249">
    <property type="entry name" value="Myb_DNA-binding"/>
    <property type="match status" value="2"/>
</dbReference>
<evidence type="ECO:0000313" key="10">
    <source>
        <dbReference type="EMBL" id="OAY50034.1"/>
    </source>
</evidence>
<feature type="compositionally biased region" description="Polar residues" evidence="7">
    <location>
        <begin position="96"/>
        <end position="127"/>
    </location>
</feature>
<feature type="region of interest" description="Disordered" evidence="7">
    <location>
        <begin position="91"/>
        <end position="127"/>
    </location>
</feature>
<evidence type="ECO:0000259" key="9">
    <source>
        <dbReference type="PROSITE" id="PS51294"/>
    </source>
</evidence>
<dbReference type="EMBL" id="CM004391">
    <property type="protein sequence ID" value="OAY50035.1"/>
    <property type="molecule type" value="Genomic_DNA"/>
</dbReference>
<feature type="region of interest" description="Disordered" evidence="7">
    <location>
        <begin position="392"/>
        <end position="434"/>
    </location>
</feature>
<keyword evidence="5" id="KW-0804">Transcription</keyword>
<evidence type="ECO:0000259" key="8">
    <source>
        <dbReference type="PROSITE" id="PS50090"/>
    </source>
</evidence>
<dbReference type="Gramene" id="Manes.05G103300.7.v8.1">
    <property type="protein sequence ID" value="Manes.05G103300.7.v8.1.CDS"/>
    <property type="gene ID" value="Manes.05G103300.v8.1"/>
</dbReference>
<dbReference type="Gramene" id="Manes.05G103300.6.v8.1">
    <property type="protein sequence ID" value="Manes.05G103300.6.v8.1.CDS"/>
    <property type="gene ID" value="Manes.05G103300.v8.1"/>
</dbReference>
<dbReference type="PROSITE" id="PS51294">
    <property type="entry name" value="HTH_MYB"/>
    <property type="match status" value="2"/>
</dbReference>
<evidence type="ECO:0000256" key="2">
    <source>
        <dbReference type="ARBA" id="ARBA00022737"/>
    </source>
</evidence>
<feature type="compositionally biased region" description="Polar residues" evidence="7">
    <location>
        <begin position="392"/>
        <end position="408"/>
    </location>
</feature>
<dbReference type="FunFam" id="1.10.10.60:FF:000356">
    <property type="entry name" value="MYB transcription factor"/>
    <property type="match status" value="1"/>
</dbReference>
<dbReference type="EMBL" id="CM004391">
    <property type="protein sequence ID" value="OAY50036.1"/>
    <property type="molecule type" value="Genomic_DNA"/>
</dbReference>
<evidence type="ECO:0000256" key="1">
    <source>
        <dbReference type="ARBA" id="ARBA00004123"/>
    </source>
</evidence>
<feature type="domain" description="Myb-like" evidence="8">
    <location>
        <begin position="179"/>
        <end position="229"/>
    </location>
</feature>
<dbReference type="Gramene" id="Manes.05G103300.5.v8.1">
    <property type="protein sequence ID" value="Manes.05G103300.5.v8.1.CDS"/>
    <property type="gene ID" value="Manes.05G103300.v8.1"/>
</dbReference>
<evidence type="ECO:0000256" key="6">
    <source>
        <dbReference type="ARBA" id="ARBA00023242"/>
    </source>
</evidence>
<dbReference type="InterPro" id="IPR050560">
    <property type="entry name" value="MYB_TF"/>
</dbReference>
<evidence type="ECO:0000256" key="7">
    <source>
        <dbReference type="SAM" id="MobiDB-lite"/>
    </source>
</evidence>
<dbReference type="GO" id="GO:0005634">
    <property type="term" value="C:nucleus"/>
    <property type="evidence" value="ECO:0000318"/>
    <property type="project" value="GO_Central"/>
</dbReference>
<dbReference type="SUPFAM" id="SSF46689">
    <property type="entry name" value="Homeodomain-like"/>
    <property type="match status" value="1"/>
</dbReference>
<dbReference type="GO" id="GO:0000981">
    <property type="term" value="F:DNA-binding transcription factor activity, RNA polymerase II-specific"/>
    <property type="evidence" value="ECO:0000318"/>
    <property type="project" value="GO_Central"/>
</dbReference>
<gene>
    <name evidence="10" type="ORF">MANES_05G103300</name>
</gene>
<keyword evidence="11" id="KW-1185">Reference proteome</keyword>
<evidence type="ECO:0000256" key="4">
    <source>
        <dbReference type="ARBA" id="ARBA00023125"/>
    </source>
</evidence>
<dbReference type="CDD" id="cd00167">
    <property type="entry name" value="SANT"/>
    <property type="match status" value="2"/>
</dbReference>
<dbReference type="OrthoDB" id="2143914at2759"/>
<dbReference type="PANTHER" id="PTHR45614:SF175">
    <property type="entry name" value="TRANSCRIPTION FACTOR MYB105-RELATED"/>
    <property type="match status" value="1"/>
</dbReference>
<dbReference type="EMBL" id="CM004391">
    <property type="protein sequence ID" value="OAY50034.1"/>
    <property type="molecule type" value="Genomic_DNA"/>
</dbReference>
<dbReference type="SMART" id="SM00717">
    <property type="entry name" value="SANT"/>
    <property type="match status" value="2"/>
</dbReference>
<dbReference type="PROSITE" id="PS50090">
    <property type="entry name" value="MYB_LIKE"/>
    <property type="match status" value="2"/>
</dbReference>
<feature type="domain" description="HTH myb-type" evidence="9">
    <location>
        <begin position="132"/>
        <end position="178"/>
    </location>
</feature>
<dbReference type="FunFam" id="1.10.10.60:FF:000060">
    <property type="entry name" value="MYB transcription factor"/>
    <property type="match status" value="1"/>
</dbReference>
<evidence type="ECO:0000256" key="5">
    <source>
        <dbReference type="ARBA" id="ARBA00023163"/>
    </source>
</evidence>
<dbReference type="GO" id="GO:0006355">
    <property type="term" value="P:regulation of DNA-templated transcription"/>
    <property type="evidence" value="ECO:0000318"/>
    <property type="project" value="GO_Central"/>
</dbReference>
<accession>A0A251LAX4</accession>
<keyword evidence="6" id="KW-0539">Nucleus</keyword>
<dbReference type="Gene3D" id="1.10.10.60">
    <property type="entry name" value="Homeodomain-like"/>
    <property type="match status" value="2"/>
</dbReference>
<proteinExistence type="predicted"/>
<evidence type="ECO:0000256" key="3">
    <source>
        <dbReference type="ARBA" id="ARBA00023015"/>
    </source>
</evidence>
<dbReference type="InterPro" id="IPR001005">
    <property type="entry name" value="SANT/Myb"/>
</dbReference>
<keyword evidence="4" id="KW-0238">DNA-binding</keyword>
<dbReference type="SMR" id="A0A251LAX4"/>
<name>A0A251LAX4_MANES</name>
<dbReference type="Gramene" id="Manes.05G103300.4.v8.1">
    <property type="protein sequence ID" value="Manes.05G103300.4.v8.1.CDS"/>
    <property type="gene ID" value="Manes.05G103300.v8.1"/>
</dbReference>
<dbReference type="GO" id="GO:0000978">
    <property type="term" value="F:RNA polymerase II cis-regulatory region sequence-specific DNA binding"/>
    <property type="evidence" value="ECO:0000318"/>
    <property type="project" value="GO_Central"/>
</dbReference>
<feature type="domain" description="HTH myb-type" evidence="9">
    <location>
        <begin position="179"/>
        <end position="233"/>
    </location>
</feature>
<dbReference type="Proteomes" id="UP000091857">
    <property type="component" value="Chromosome 5"/>
</dbReference>
<dbReference type="InterPro" id="IPR017930">
    <property type="entry name" value="Myb_dom"/>
</dbReference>